<name>A0A1F7RPG5_9BACT</name>
<feature type="domain" description="Glycosyltransferase 2-like" evidence="2">
    <location>
        <begin position="5"/>
        <end position="123"/>
    </location>
</feature>
<organism evidence="3 4">
    <name type="scientific">Candidatus Schekmanbacteria bacterium RBG_16_38_10</name>
    <dbReference type="NCBI Taxonomy" id="1817879"/>
    <lineage>
        <taxon>Bacteria</taxon>
        <taxon>Candidatus Schekmaniibacteriota</taxon>
    </lineage>
</organism>
<keyword evidence="1" id="KW-1133">Transmembrane helix</keyword>
<evidence type="ECO:0000313" key="3">
    <source>
        <dbReference type="EMBL" id="OGL43449.1"/>
    </source>
</evidence>
<dbReference type="InterPro" id="IPR029044">
    <property type="entry name" value="Nucleotide-diphossugar_trans"/>
</dbReference>
<comment type="caution">
    <text evidence="3">The sequence shown here is derived from an EMBL/GenBank/DDBJ whole genome shotgun (WGS) entry which is preliminary data.</text>
</comment>
<evidence type="ECO:0000259" key="2">
    <source>
        <dbReference type="Pfam" id="PF00535"/>
    </source>
</evidence>
<evidence type="ECO:0000256" key="1">
    <source>
        <dbReference type="SAM" id="Phobius"/>
    </source>
</evidence>
<keyword evidence="1" id="KW-0812">Transmembrane</keyword>
<dbReference type="PANTHER" id="PTHR43685">
    <property type="entry name" value="GLYCOSYLTRANSFERASE"/>
    <property type="match status" value="1"/>
</dbReference>
<dbReference type="InterPro" id="IPR001173">
    <property type="entry name" value="Glyco_trans_2-like"/>
</dbReference>
<dbReference type="SUPFAM" id="SSF53448">
    <property type="entry name" value="Nucleotide-diphospho-sugar transferases"/>
    <property type="match status" value="1"/>
</dbReference>
<dbReference type="Gene3D" id="3.90.550.10">
    <property type="entry name" value="Spore Coat Polysaccharide Biosynthesis Protein SpsA, Chain A"/>
    <property type="match status" value="1"/>
</dbReference>
<reference evidence="3 4" key="1">
    <citation type="journal article" date="2016" name="Nat. Commun.">
        <title>Thousands of microbial genomes shed light on interconnected biogeochemical processes in an aquifer system.</title>
        <authorList>
            <person name="Anantharaman K."/>
            <person name="Brown C.T."/>
            <person name="Hug L.A."/>
            <person name="Sharon I."/>
            <person name="Castelle C.J."/>
            <person name="Probst A.J."/>
            <person name="Thomas B.C."/>
            <person name="Singh A."/>
            <person name="Wilkins M.J."/>
            <person name="Karaoz U."/>
            <person name="Brodie E.L."/>
            <person name="Williams K.H."/>
            <person name="Hubbard S.S."/>
            <person name="Banfield J.F."/>
        </authorList>
    </citation>
    <scope>NUCLEOTIDE SEQUENCE [LARGE SCALE GENOMIC DNA]</scope>
</reference>
<evidence type="ECO:0000313" key="4">
    <source>
        <dbReference type="Proteomes" id="UP000178797"/>
    </source>
</evidence>
<dbReference type="Proteomes" id="UP000178797">
    <property type="component" value="Unassembled WGS sequence"/>
</dbReference>
<dbReference type="AlphaFoldDB" id="A0A1F7RPG5"/>
<proteinExistence type="predicted"/>
<dbReference type="PANTHER" id="PTHR43685:SF2">
    <property type="entry name" value="GLYCOSYLTRANSFERASE 2-LIKE DOMAIN-CONTAINING PROTEIN"/>
    <property type="match status" value="1"/>
</dbReference>
<accession>A0A1F7RPG5</accession>
<protein>
    <recommendedName>
        <fullName evidence="2">Glycosyltransferase 2-like domain-containing protein</fullName>
    </recommendedName>
</protein>
<gene>
    <name evidence="3" type="ORF">A2W05_00350</name>
</gene>
<feature type="transmembrane region" description="Helical" evidence="1">
    <location>
        <begin position="238"/>
        <end position="263"/>
    </location>
</feature>
<dbReference type="CDD" id="cd00761">
    <property type="entry name" value="Glyco_tranf_GTA_type"/>
    <property type="match status" value="1"/>
</dbReference>
<dbReference type="EMBL" id="MGDE01000230">
    <property type="protein sequence ID" value="OGL43449.1"/>
    <property type="molecule type" value="Genomic_DNA"/>
</dbReference>
<dbReference type="InterPro" id="IPR050834">
    <property type="entry name" value="Glycosyltransf_2"/>
</dbReference>
<keyword evidence="1" id="KW-0472">Membrane</keyword>
<sequence>MLGCLLKNLARQETGDLFAFSVVVVDNDAAGTARETVTRLGAELELDITYSVEPEQTIPDARNHALRLARGNYIAIIDDDEFPPRSWLFTLYCAIHTFDVDGVLGPVHPFFEQKPPVWLLKSRFCERPTHRTGTLLNWNQTRTGNVLLKKDVFDKNQIYFDVKFKTGGSDREFFKQAMQSGCRFVAVEEAPVYEIVPPERWTKSYYLKRALVNGYNAHKNSVNQMRGLSLVEVPLKSAFALLIYTLAVPFCACFGNSVLMNCLERGCHHLSRLLAMIGIELVKKRNF</sequence>
<dbReference type="Pfam" id="PF00535">
    <property type="entry name" value="Glycos_transf_2"/>
    <property type="match status" value="1"/>
</dbReference>